<dbReference type="Proteomes" id="UP000800093">
    <property type="component" value="Unassembled WGS sequence"/>
</dbReference>
<feature type="region of interest" description="Disordered" evidence="1">
    <location>
        <begin position="1"/>
        <end position="102"/>
    </location>
</feature>
<reference evidence="4" key="1">
    <citation type="journal article" date="2020" name="Stud. Mycol.">
        <title>101 Dothideomycetes genomes: A test case for predicting lifestyles and emergence of pathogens.</title>
        <authorList>
            <person name="Haridas S."/>
            <person name="Albert R."/>
            <person name="Binder M."/>
            <person name="Bloem J."/>
            <person name="LaButti K."/>
            <person name="Salamov A."/>
            <person name="Andreopoulos B."/>
            <person name="Baker S."/>
            <person name="Barry K."/>
            <person name="Bills G."/>
            <person name="Bluhm B."/>
            <person name="Cannon C."/>
            <person name="Castanera R."/>
            <person name="Culley D."/>
            <person name="Daum C."/>
            <person name="Ezra D."/>
            <person name="Gonzalez J."/>
            <person name="Henrissat B."/>
            <person name="Kuo A."/>
            <person name="Liang C."/>
            <person name="Lipzen A."/>
            <person name="Lutzoni F."/>
            <person name="Magnuson J."/>
            <person name="Mondo S."/>
            <person name="Nolan M."/>
            <person name="Ohm R."/>
            <person name="Pangilinan J."/>
            <person name="Park H.-J."/>
            <person name="Ramirez L."/>
            <person name="Alfaro M."/>
            <person name="Sun H."/>
            <person name="Tritt A."/>
            <person name="Yoshinaga Y."/>
            <person name="Zwiers L.-H."/>
            <person name="Turgeon B."/>
            <person name="Goodwin S."/>
            <person name="Spatafora J."/>
            <person name="Crous P."/>
            <person name="Grigoriev I."/>
        </authorList>
    </citation>
    <scope>NUCLEOTIDE SEQUENCE [LARGE SCALE GENOMIC DNA]</scope>
    <source>
        <strain evidence="4">CBS 304.66</strain>
    </source>
</reference>
<name>A0A9P4K2V4_9PLEO</name>
<dbReference type="Gene3D" id="1.25.10.10">
    <property type="entry name" value="Leucine-rich Repeat Variant"/>
    <property type="match status" value="1"/>
</dbReference>
<protein>
    <recommendedName>
        <fullName evidence="2">Formin GTPase-binding domain-containing protein</fullName>
    </recommendedName>
</protein>
<sequence length="738" mass="81521">MKSPKTTKSSNNLSAIFSKVKSPKQDKSTPKDKENTTPPGSSQAPEPMHTPIWAQFSTQPFEEVTTTSKVPLNDRQSTEHRRSIQEEIALYTPTEYSPSKQRNFFDFGQPSLQKRPAVKERPKSTMLPASTSATSFFETLTRKKSNERLPLSDTKGNEAKSKAGAQSKGIATRAMLRRTANATKKQNRVMAAVAALNGKAKESESGTTQPVRLDSKVVNAEFEAVLESRNIPQHQRTAMRTLKLEVKADFVRTHKLDTPTGSRVASAQSTIGEAAGRKSAKSTFGRAKSRDGSDQEEATALETARSVSSKRERPRSRTFTFSKGDSPTKKQRAENGDRKSSRPTIPKSPSTRSLVSNGSQKSGKGPKAAAADEFVAYMKKVPKPEEIEVGKLHKLRLLLRNETVEWVDEFLQLGGMTQLVGLLHRIMEVEWREDHEDQLLHEVLRGLKGLTTADSALRQLAEMASTLFPALLAMLFDEEHKGPSDFTTRELIIQLLFAHLSAAPENALHSRATELLRYLKDPVKEKETSTVPFILQMHQPRPYQVWCREITNVTKEVFWIFIHHLNVIPVPPCSDGPPESYAKTHFPGPRAIVPAAPYVGGVEWDATNYIATHLDLVNGLLASLPTKETRNSLRNEFKVSGFEKLMGHLRACNPKYYGAVHDAVKVWIKAGMEDGWDVKTVRMGAGDGKGPGSPNKSPKKVEKAPQIQAPKMDVGMGLGLALDVGVKKEVGAGVKDLD</sequence>
<feature type="region of interest" description="Disordered" evidence="1">
    <location>
        <begin position="143"/>
        <end position="169"/>
    </location>
</feature>
<evidence type="ECO:0000256" key="1">
    <source>
        <dbReference type="SAM" id="MobiDB-lite"/>
    </source>
</evidence>
<feature type="compositionally biased region" description="Basic and acidic residues" evidence="1">
    <location>
        <begin position="76"/>
        <end position="85"/>
    </location>
</feature>
<dbReference type="GO" id="GO:0003779">
    <property type="term" value="F:actin binding"/>
    <property type="evidence" value="ECO:0007669"/>
    <property type="project" value="InterPro"/>
</dbReference>
<dbReference type="GO" id="GO:0031267">
    <property type="term" value="F:small GTPase binding"/>
    <property type="evidence" value="ECO:0007669"/>
    <property type="project" value="InterPro"/>
</dbReference>
<feature type="compositionally biased region" description="Basic and acidic residues" evidence="1">
    <location>
        <begin position="326"/>
        <end position="340"/>
    </location>
</feature>
<gene>
    <name evidence="3" type="ORF">CC78DRAFT_499866</name>
</gene>
<feature type="region of interest" description="Disordered" evidence="1">
    <location>
        <begin position="257"/>
        <end position="367"/>
    </location>
</feature>
<dbReference type="AlphaFoldDB" id="A0A9P4K2V4"/>
<feature type="region of interest" description="Disordered" evidence="1">
    <location>
        <begin position="683"/>
        <end position="708"/>
    </location>
</feature>
<comment type="caution">
    <text evidence="3">The sequence shown here is derived from an EMBL/GenBank/DDBJ whole genome shotgun (WGS) entry which is preliminary data.</text>
</comment>
<feature type="compositionally biased region" description="Polar residues" evidence="1">
    <location>
        <begin position="347"/>
        <end position="362"/>
    </location>
</feature>
<dbReference type="PANTHER" id="PTHR47102:SF2">
    <property type="entry name" value="PROTEIN BNI1"/>
    <property type="match status" value="1"/>
</dbReference>
<feature type="compositionally biased region" description="Polar residues" evidence="1">
    <location>
        <begin position="259"/>
        <end position="271"/>
    </location>
</feature>
<evidence type="ECO:0000259" key="2">
    <source>
        <dbReference type="SMART" id="SM01140"/>
    </source>
</evidence>
<dbReference type="InterPro" id="IPR010473">
    <property type="entry name" value="GTPase-bd"/>
</dbReference>
<feature type="compositionally biased region" description="Basic and acidic residues" evidence="1">
    <location>
        <begin position="23"/>
        <end position="35"/>
    </location>
</feature>
<dbReference type="InterPro" id="IPR051661">
    <property type="entry name" value="Actin_filament_regulator"/>
</dbReference>
<organism evidence="3 4">
    <name type="scientific">Lojkania enalia</name>
    <dbReference type="NCBI Taxonomy" id="147567"/>
    <lineage>
        <taxon>Eukaryota</taxon>
        <taxon>Fungi</taxon>
        <taxon>Dikarya</taxon>
        <taxon>Ascomycota</taxon>
        <taxon>Pezizomycotina</taxon>
        <taxon>Dothideomycetes</taxon>
        <taxon>Pleosporomycetidae</taxon>
        <taxon>Pleosporales</taxon>
        <taxon>Pleosporales incertae sedis</taxon>
        <taxon>Lojkania</taxon>
    </lineage>
</organism>
<keyword evidence="4" id="KW-1185">Reference proteome</keyword>
<feature type="compositionally biased region" description="Polar residues" evidence="1">
    <location>
        <begin position="1"/>
        <end position="15"/>
    </location>
</feature>
<feature type="compositionally biased region" description="Polar residues" evidence="1">
    <location>
        <begin position="55"/>
        <end position="70"/>
    </location>
</feature>
<dbReference type="PANTHER" id="PTHR47102">
    <property type="entry name" value="PROTEIN BNI1"/>
    <property type="match status" value="1"/>
</dbReference>
<feature type="non-terminal residue" evidence="3">
    <location>
        <position position="738"/>
    </location>
</feature>
<feature type="domain" description="Formin GTPase-binding" evidence="2">
    <location>
        <begin position="210"/>
        <end position="502"/>
    </location>
</feature>
<dbReference type="EMBL" id="ML986654">
    <property type="protein sequence ID" value="KAF2261592.1"/>
    <property type="molecule type" value="Genomic_DNA"/>
</dbReference>
<dbReference type="InterPro" id="IPR011989">
    <property type="entry name" value="ARM-like"/>
</dbReference>
<dbReference type="Pfam" id="PF06371">
    <property type="entry name" value="Drf_GBD"/>
    <property type="match status" value="1"/>
</dbReference>
<dbReference type="SMART" id="SM01140">
    <property type="entry name" value="Drf_GBD"/>
    <property type="match status" value="1"/>
</dbReference>
<evidence type="ECO:0000313" key="3">
    <source>
        <dbReference type="EMBL" id="KAF2261592.1"/>
    </source>
</evidence>
<evidence type="ECO:0000313" key="4">
    <source>
        <dbReference type="Proteomes" id="UP000800093"/>
    </source>
</evidence>
<dbReference type="SUPFAM" id="SSF48371">
    <property type="entry name" value="ARM repeat"/>
    <property type="match status" value="1"/>
</dbReference>
<dbReference type="InterPro" id="IPR016024">
    <property type="entry name" value="ARM-type_fold"/>
</dbReference>
<accession>A0A9P4K2V4</accession>
<dbReference type="GO" id="GO:0030036">
    <property type="term" value="P:actin cytoskeleton organization"/>
    <property type="evidence" value="ECO:0007669"/>
    <property type="project" value="InterPro"/>
</dbReference>
<proteinExistence type="predicted"/>
<dbReference type="OrthoDB" id="2155261at2759"/>